<dbReference type="OrthoDB" id="1889094at2759"/>
<proteinExistence type="predicted"/>
<keyword evidence="3 5" id="KW-1133">Transmembrane helix</keyword>
<feature type="transmembrane region" description="Helical" evidence="5">
    <location>
        <begin position="17"/>
        <end position="35"/>
    </location>
</feature>
<dbReference type="PANTHER" id="PTHR31415:SF16">
    <property type="entry name" value="HARPIN-INDUCED PROTEIN 1 CONTAINING PROTEIN"/>
    <property type="match status" value="1"/>
</dbReference>
<sequence>MSNPSGADGCTRCCSKFCGLLFFAGFLVFDFWLIFRPRRIGASVDSASLTEFALSPSGALLFNLTADLSLRNPNSRIGVYYDRLDAAAFYSGALLGPADSPFPEFYQHPKTTTAVSAVFKGRTAGVGAGVSDAFGREKGEGAFRVEITVHAKLRYKVWFAKVHGFKPKVDCVVKLLPPPPTAVSSAAAFAPTKCSVDY</sequence>
<reference evidence="8" key="2">
    <citation type="submission" date="2025-08" db="UniProtKB">
        <authorList>
            <consortium name="RefSeq"/>
        </authorList>
    </citation>
    <scope>IDENTIFICATION</scope>
    <source>
        <tissue evidence="8">Leaf</tissue>
    </source>
</reference>
<keyword evidence="2 5" id="KW-0812">Transmembrane</keyword>
<dbReference type="Gramene" id="Aco007828.1.mrna1">
    <property type="protein sequence ID" value="Aco007828.1.mrna1"/>
    <property type="gene ID" value="Aco007828.1.path1"/>
</dbReference>
<organism evidence="7 8">
    <name type="scientific">Ananas comosus</name>
    <name type="common">Pineapple</name>
    <name type="synonym">Ananas ananas</name>
    <dbReference type="NCBI Taxonomy" id="4615"/>
    <lineage>
        <taxon>Eukaryota</taxon>
        <taxon>Viridiplantae</taxon>
        <taxon>Streptophyta</taxon>
        <taxon>Embryophyta</taxon>
        <taxon>Tracheophyta</taxon>
        <taxon>Spermatophyta</taxon>
        <taxon>Magnoliopsida</taxon>
        <taxon>Liliopsida</taxon>
        <taxon>Poales</taxon>
        <taxon>Bromeliaceae</taxon>
        <taxon>Bromelioideae</taxon>
        <taxon>Ananas</taxon>
    </lineage>
</organism>
<keyword evidence="7" id="KW-1185">Reference proteome</keyword>
<dbReference type="GO" id="GO:0098542">
    <property type="term" value="P:defense response to other organism"/>
    <property type="evidence" value="ECO:0007669"/>
    <property type="project" value="InterPro"/>
</dbReference>
<dbReference type="AlphaFoldDB" id="A0A6P5GU32"/>
<dbReference type="RefSeq" id="XP_020111362.1">
    <property type="nucleotide sequence ID" value="XM_020255773.1"/>
</dbReference>
<reference evidence="7" key="1">
    <citation type="journal article" date="2015" name="Nat. Genet.">
        <title>The pineapple genome and the evolution of CAM photosynthesis.</title>
        <authorList>
            <person name="Ming R."/>
            <person name="VanBuren R."/>
            <person name="Wai C.M."/>
            <person name="Tang H."/>
            <person name="Schatz M.C."/>
            <person name="Bowers J.E."/>
            <person name="Lyons E."/>
            <person name="Wang M.L."/>
            <person name="Chen J."/>
            <person name="Biggers E."/>
            <person name="Zhang J."/>
            <person name="Huang L."/>
            <person name="Zhang L."/>
            <person name="Miao W."/>
            <person name="Zhang J."/>
            <person name="Ye Z."/>
            <person name="Miao C."/>
            <person name="Lin Z."/>
            <person name="Wang H."/>
            <person name="Zhou H."/>
            <person name="Yim W.C."/>
            <person name="Priest H.D."/>
            <person name="Zheng C."/>
            <person name="Woodhouse M."/>
            <person name="Edger P.P."/>
            <person name="Guyot R."/>
            <person name="Guo H.B."/>
            <person name="Guo H."/>
            <person name="Zheng G."/>
            <person name="Singh R."/>
            <person name="Sharma A."/>
            <person name="Min X."/>
            <person name="Zheng Y."/>
            <person name="Lee H."/>
            <person name="Gurtowski J."/>
            <person name="Sedlazeck F.J."/>
            <person name="Harkess A."/>
            <person name="McKain M.R."/>
            <person name="Liao Z."/>
            <person name="Fang J."/>
            <person name="Liu J."/>
            <person name="Zhang X."/>
            <person name="Zhang Q."/>
            <person name="Hu W."/>
            <person name="Qin Y."/>
            <person name="Wang K."/>
            <person name="Chen L.Y."/>
            <person name="Shirley N."/>
            <person name="Lin Y.R."/>
            <person name="Liu L.Y."/>
            <person name="Hernandez A.G."/>
            <person name="Wright C.L."/>
            <person name="Bulone V."/>
            <person name="Tuskan G.A."/>
            <person name="Heath K."/>
            <person name="Zee F."/>
            <person name="Moore P.H."/>
            <person name="Sunkar R."/>
            <person name="Leebens-Mack J.H."/>
            <person name="Mockler T."/>
            <person name="Bennetzen J.L."/>
            <person name="Freeling M."/>
            <person name="Sankoff D."/>
            <person name="Paterson A.H."/>
            <person name="Zhu X."/>
            <person name="Yang X."/>
            <person name="Smith J.A."/>
            <person name="Cushman J.C."/>
            <person name="Paull R.E."/>
            <person name="Yu Q."/>
        </authorList>
    </citation>
    <scope>NUCLEOTIDE SEQUENCE [LARGE SCALE GENOMIC DNA]</scope>
    <source>
        <strain evidence="7">cv. F153</strain>
    </source>
</reference>
<dbReference type="GeneID" id="109726263"/>
<dbReference type="GO" id="GO:0005886">
    <property type="term" value="C:plasma membrane"/>
    <property type="evidence" value="ECO:0007669"/>
    <property type="project" value="TreeGrafter"/>
</dbReference>
<evidence type="ECO:0000256" key="5">
    <source>
        <dbReference type="SAM" id="Phobius"/>
    </source>
</evidence>
<dbReference type="Proteomes" id="UP000515123">
    <property type="component" value="Linkage group 21"/>
</dbReference>
<dbReference type="InterPro" id="IPR004864">
    <property type="entry name" value="LEA_2"/>
</dbReference>
<evidence type="ECO:0000256" key="3">
    <source>
        <dbReference type="ARBA" id="ARBA00022989"/>
    </source>
</evidence>
<feature type="domain" description="Late embryogenesis abundant protein LEA-2 subgroup" evidence="6">
    <location>
        <begin position="68"/>
        <end position="162"/>
    </location>
</feature>
<dbReference type="GO" id="GO:0009506">
    <property type="term" value="C:plasmodesma"/>
    <property type="evidence" value="ECO:0007669"/>
    <property type="project" value="TreeGrafter"/>
</dbReference>
<evidence type="ECO:0000313" key="7">
    <source>
        <dbReference type="Proteomes" id="UP000515123"/>
    </source>
</evidence>
<name>A0A6P5GU32_ANACO</name>
<comment type="subcellular location">
    <subcellularLocation>
        <location evidence="1">Membrane</location>
        <topology evidence="1">Single-pass membrane protein</topology>
    </subcellularLocation>
</comment>
<evidence type="ECO:0000259" key="6">
    <source>
        <dbReference type="Pfam" id="PF03168"/>
    </source>
</evidence>
<dbReference type="InterPro" id="IPR044839">
    <property type="entry name" value="NDR1-like"/>
</dbReference>
<evidence type="ECO:0000256" key="1">
    <source>
        <dbReference type="ARBA" id="ARBA00004167"/>
    </source>
</evidence>
<keyword evidence="4 5" id="KW-0472">Membrane</keyword>
<dbReference type="Pfam" id="PF03168">
    <property type="entry name" value="LEA_2"/>
    <property type="match status" value="1"/>
</dbReference>
<dbReference type="PANTHER" id="PTHR31415">
    <property type="entry name" value="OS05G0367900 PROTEIN"/>
    <property type="match status" value="1"/>
</dbReference>
<evidence type="ECO:0000256" key="2">
    <source>
        <dbReference type="ARBA" id="ARBA00022692"/>
    </source>
</evidence>
<evidence type="ECO:0000313" key="8">
    <source>
        <dbReference type="RefSeq" id="XP_020111362.1"/>
    </source>
</evidence>
<protein>
    <submittedName>
        <fullName evidence="8">NDR1/HIN1-like protein 3</fullName>
    </submittedName>
</protein>
<gene>
    <name evidence="8" type="primary">LOC109726263</name>
</gene>
<accession>A0A6P5GU32</accession>
<evidence type="ECO:0000256" key="4">
    <source>
        <dbReference type="ARBA" id="ARBA00023136"/>
    </source>
</evidence>